<dbReference type="OrthoDB" id="5347452at2759"/>
<feature type="signal peptide" evidence="3">
    <location>
        <begin position="1"/>
        <end position="19"/>
    </location>
</feature>
<organism evidence="4 5">
    <name type="scientific">Dothidotthia symphoricarpi CBS 119687</name>
    <dbReference type="NCBI Taxonomy" id="1392245"/>
    <lineage>
        <taxon>Eukaryota</taxon>
        <taxon>Fungi</taxon>
        <taxon>Dikarya</taxon>
        <taxon>Ascomycota</taxon>
        <taxon>Pezizomycotina</taxon>
        <taxon>Dothideomycetes</taxon>
        <taxon>Pleosporomycetidae</taxon>
        <taxon>Pleosporales</taxon>
        <taxon>Dothidotthiaceae</taxon>
        <taxon>Dothidotthia</taxon>
    </lineage>
</organism>
<gene>
    <name evidence="4" type="ORF">P153DRAFT_380628</name>
</gene>
<protein>
    <recommendedName>
        <fullName evidence="6">Mid2 domain-containing protein</fullName>
    </recommendedName>
</protein>
<reference evidence="4" key="1">
    <citation type="journal article" date="2020" name="Stud. Mycol.">
        <title>101 Dothideomycetes genomes: a test case for predicting lifestyles and emergence of pathogens.</title>
        <authorList>
            <person name="Haridas S."/>
            <person name="Albert R."/>
            <person name="Binder M."/>
            <person name="Bloem J."/>
            <person name="Labutti K."/>
            <person name="Salamov A."/>
            <person name="Andreopoulos B."/>
            <person name="Baker S."/>
            <person name="Barry K."/>
            <person name="Bills G."/>
            <person name="Bluhm B."/>
            <person name="Cannon C."/>
            <person name="Castanera R."/>
            <person name="Culley D."/>
            <person name="Daum C."/>
            <person name="Ezra D."/>
            <person name="Gonzalez J."/>
            <person name="Henrissat B."/>
            <person name="Kuo A."/>
            <person name="Liang C."/>
            <person name="Lipzen A."/>
            <person name="Lutzoni F."/>
            <person name="Magnuson J."/>
            <person name="Mondo S."/>
            <person name="Nolan M."/>
            <person name="Ohm R."/>
            <person name="Pangilinan J."/>
            <person name="Park H.-J."/>
            <person name="Ramirez L."/>
            <person name="Alfaro M."/>
            <person name="Sun H."/>
            <person name="Tritt A."/>
            <person name="Yoshinaga Y."/>
            <person name="Zwiers L.-H."/>
            <person name="Turgeon B."/>
            <person name="Goodwin S."/>
            <person name="Spatafora J."/>
            <person name="Crous P."/>
            <person name="Grigoriev I."/>
        </authorList>
    </citation>
    <scope>NUCLEOTIDE SEQUENCE</scope>
    <source>
        <strain evidence="4">CBS 119687</strain>
    </source>
</reference>
<keyword evidence="3" id="KW-0732">Signal</keyword>
<evidence type="ECO:0000313" key="5">
    <source>
        <dbReference type="Proteomes" id="UP000799771"/>
    </source>
</evidence>
<proteinExistence type="predicted"/>
<dbReference type="AlphaFoldDB" id="A0A6A6AV42"/>
<keyword evidence="2" id="KW-0812">Transmembrane</keyword>
<feature type="transmembrane region" description="Helical" evidence="2">
    <location>
        <begin position="246"/>
        <end position="272"/>
    </location>
</feature>
<evidence type="ECO:0000313" key="4">
    <source>
        <dbReference type="EMBL" id="KAF2134814.1"/>
    </source>
</evidence>
<dbReference type="Proteomes" id="UP000799771">
    <property type="component" value="Unassembled WGS sequence"/>
</dbReference>
<dbReference type="EMBL" id="ML977497">
    <property type="protein sequence ID" value="KAF2134814.1"/>
    <property type="molecule type" value="Genomic_DNA"/>
</dbReference>
<sequence>MKYSALLFSLVAVVPAAHGIAFGESTPTAKSPQRALDEMSPKPTKGPSVVELRKRQSDVGPETCGWVDGDNASGVTCNVGRTCMFYTSASVGMAGCCDGSETQDCDWKNSCIDYVDYLAGDCGDDCLTNSFVRKCTRIASPYCVTWTYPSNGVLDYGCQDISSGLVYTMLQSASNSSGDSTTSVNLPTLSGNAVTGFDQTTTSAAVTGFAETTATTATTATDGTTYSPITPVDSGSSVRTKAKKTIAIGLIVGVATTAVVIIFVVIVGIVFCMKKKKKQRLIAANAQLVAANPPQSQFPPPQQQMAHPQMPIHTQTQMQQPSFNASLSPQSPQSAVSGYFPPSEQKFIAQPQVYEYAHTPISNPPTPAPAYVQPQYGVPPMPNPVVPHAAGGYQRPVEGAHEVDAISVPHAPVGGGPVYELGQGR</sequence>
<dbReference type="RefSeq" id="XP_033529201.1">
    <property type="nucleotide sequence ID" value="XM_033669943.1"/>
</dbReference>
<keyword evidence="2" id="KW-0472">Membrane</keyword>
<keyword evidence="2" id="KW-1133">Transmembrane helix</keyword>
<evidence type="ECO:0008006" key="6">
    <source>
        <dbReference type="Google" id="ProtNLM"/>
    </source>
</evidence>
<evidence type="ECO:0000256" key="3">
    <source>
        <dbReference type="SAM" id="SignalP"/>
    </source>
</evidence>
<evidence type="ECO:0000256" key="1">
    <source>
        <dbReference type="SAM" id="MobiDB-lite"/>
    </source>
</evidence>
<feature type="region of interest" description="Disordered" evidence="1">
    <location>
        <begin position="25"/>
        <end position="50"/>
    </location>
</feature>
<accession>A0A6A6AV42</accession>
<feature type="chain" id="PRO_5025555078" description="Mid2 domain-containing protein" evidence="3">
    <location>
        <begin position="20"/>
        <end position="425"/>
    </location>
</feature>
<name>A0A6A6AV42_9PLEO</name>
<dbReference type="GeneID" id="54410375"/>
<keyword evidence="5" id="KW-1185">Reference proteome</keyword>
<evidence type="ECO:0000256" key="2">
    <source>
        <dbReference type="SAM" id="Phobius"/>
    </source>
</evidence>